<dbReference type="RefSeq" id="WP_114399561.1">
    <property type="nucleotide sequence ID" value="NZ_QEIM01000135.1"/>
</dbReference>
<keyword evidence="5" id="KW-1133">Transmembrane helix</keyword>
<dbReference type="InterPro" id="IPR050482">
    <property type="entry name" value="Sensor_HK_TwoCompSys"/>
</dbReference>
<organism evidence="7 8">
    <name type="scientific">Marinitenerispora sediminis</name>
    <dbReference type="NCBI Taxonomy" id="1931232"/>
    <lineage>
        <taxon>Bacteria</taxon>
        <taxon>Bacillati</taxon>
        <taxon>Actinomycetota</taxon>
        <taxon>Actinomycetes</taxon>
        <taxon>Streptosporangiales</taxon>
        <taxon>Nocardiopsidaceae</taxon>
        <taxon>Marinitenerispora</taxon>
    </lineage>
</organism>
<proteinExistence type="predicted"/>
<dbReference type="EMBL" id="QEIN01000303">
    <property type="protein sequence ID" value="RCV49969.1"/>
    <property type="molecule type" value="Genomic_DNA"/>
</dbReference>
<keyword evidence="5" id="KW-0472">Membrane</keyword>
<feature type="transmembrane region" description="Helical" evidence="5">
    <location>
        <begin position="132"/>
        <end position="148"/>
    </location>
</feature>
<dbReference type="GO" id="GO:0046983">
    <property type="term" value="F:protein dimerization activity"/>
    <property type="evidence" value="ECO:0007669"/>
    <property type="project" value="InterPro"/>
</dbReference>
<dbReference type="GO" id="GO:0000155">
    <property type="term" value="F:phosphorelay sensor kinase activity"/>
    <property type="evidence" value="ECO:0007669"/>
    <property type="project" value="InterPro"/>
</dbReference>
<feature type="transmembrane region" description="Helical" evidence="5">
    <location>
        <begin position="160"/>
        <end position="183"/>
    </location>
</feature>
<dbReference type="PANTHER" id="PTHR24421:SF63">
    <property type="entry name" value="SENSOR HISTIDINE KINASE DESK"/>
    <property type="match status" value="1"/>
</dbReference>
<dbReference type="GO" id="GO:0016020">
    <property type="term" value="C:membrane"/>
    <property type="evidence" value="ECO:0007669"/>
    <property type="project" value="InterPro"/>
</dbReference>
<reference evidence="7 8" key="1">
    <citation type="submission" date="2018-04" db="EMBL/GenBank/DDBJ databases">
        <title>Novel actinobacteria from marine sediment.</title>
        <authorList>
            <person name="Ng Z.Y."/>
            <person name="Tan G.Y.A."/>
        </authorList>
    </citation>
    <scope>NUCLEOTIDE SEQUENCE [LARGE SCALE GENOMIC DNA]</scope>
    <source>
        <strain evidence="7 8">TPS81</strain>
    </source>
</reference>
<dbReference type="Gene3D" id="3.30.565.10">
    <property type="entry name" value="Histidine kinase-like ATPase, C-terminal domain"/>
    <property type="match status" value="1"/>
</dbReference>
<evidence type="ECO:0000256" key="2">
    <source>
        <dbReference type="ARBA" id="ARBA00022777"/>
    </source>
</evidence>
<evidence type="ECO:0000256" key="4">
    <source>
        <dbReference type="SAM" id="MobiDB-lite"/>
    </source>
</evidence>
<evidence type="ECO:0000256" key="5">
    <source>
        <dbReference type="SAM" id="Phobius"/>
    </source>
</evidence>
<dbReference type="PANTHER" id="PTHR24421">
    <property type="entry name" value="NITRATE/NITRITE SENSOR PROTEIN NARX-RELATED"/>
    <property type="match status" value="1"/>
</dbReference>
<feature type="domain" description="Signal transduction histidine kinase subgroup 3 dimerisation and phosphoacceptor" evidence="6">
    <location>
        <begin position="204"/>
        <end position="271"/>
    </location>
</feature>
<dbReference type="Proteomes" id="UP000253318">
    <property type="component" value="Unassembled WGS sequence"/>
</dbReference>
<comment type="caution">
    <text evidence="7">The sequence shown here is derived from an EMBL/GenBank/DDBJ whole genome shotgun (WGS) entry which is preliminary data.</text>
</comment>
<feature type="transmembrane region" description="Helical" evidence="5">
    <location>
        <begin position="58"/>
        <end position="77"/>
    </location>
</feature>
<evidence type="ECO:0000313" key="7">
    <source>
        <dbReference type="EMBL" id="RCV49969.1"/>
    </source>
</evidence>
<dbReference type="InterPro" id="IPR036890">
    <property type="entry name" value="HATPase_C_sf"/>
</dbReference>
<keyword evidence="2" id="KW-0418">Kinase</keyword>
<evidence type="ECO:0000256" key="1">
    <source>
        <dbReference type="ARBA" id="ARBA00022679"/>
    </source>
</evidence>
<dbReference type="CDD" id="cd16917">
    <property type="entry name" value="HATPase_UhpB-NarQ-NarX-like"/>
    <property type="match status" value="1"/>
</dbReference>
<accession>A0A368SYZ6</accession>
<dbReference type="OrthoDB" id="5241784at2"/>
<protein>
    <recommendedName>
        <fullName evidence="6">Signal transduction histidine kinase subgroup 3 dimerisation and phosphoacceptor domain-containing protein</fullName>
    </recommendedName>
</protein>
<feature type="transmembrane region" description="Helical" evidence="5">
    <location>
        <begin position="21"/>
        <end position="46"/>
    </location>
</feature>
<evidence type="ECO:0000313" key="8">
    <source>
        <dbReference type="Proteomes" id="UP000253318"/>
    </source>
</evidence>
<feature type="region of interest" description="Disordered" evidence="4">
    <location>
        <begin position="389"/>
        <end position="411"/>
    </location>
</feature>
<gene>
    <name evidence="7" type="ORF">DEF24_24720</name>
</gene>
<dbReference type="Pfam" id="PF07730">
    <property type="entry name" value="HisKA_3"/>
    <property type="match status" value="1"/>
</dbReference>
<keyword evidence="3" id="KW-0902">Two-component regulatory system</keyword>
<sequence>MTERPGPSAAMSRPVVRRLRLARRIVIGSFAVAVVMIPVFNAASAVSVAANGHRSREVAVLGFLLSVLLGWQCLRMVHHRLRLRAARSESAFWSSLGLLLAVAACMDLEFLTLMTGGLWWSVAVLVAPRRRMAVVSVLLLALPWVRYATFDERDFWLMSVIWGITVVWAPIMLLANHAVLLLWDVANEAHAAREAQARLAVSEERLRFARDLHDLLGHSLSGVALKSELAARLVRRDPERAVAEMAEVQQVAREALREVRAVVSGYREVDLPAELAGIRAVLSAGGTRCTVTGVDADVTPEQGTTLAWVVREGATNVLRHSSARRCDITLVREERAVVAEIFNDGVRRGTEGVRYGNGLTGLTERVAAAGGTLSARPVPDGFLLRAVLPADPANPHPGRPRAEVDGSGVAA</sequence>
<keyword evidence="5" id="KW-0812">Transmembrane</keyword>
<dbReference type="Gene3D" id="1.20.5.1930">
    <property type="match status" value="1"/>
</dbReference>
<keyword evidence="8" id="KW-1185">Reference proteome</keyword>
<evidence type="ECO:0000259" key="6">
    <source>
        <dbReference type="Pfam" id="PF07730"/>
    </source>
</evidence>
<keyword evidence="1" id="KW-0808">Transferase</keyword>
<name>A0A368SYZ6_9ACTN</name>
<evidence type="ECO:0000256" key="3">
    <source>
        <dbReference type="ARBA" id="ARBA00023012"/>
    </source>
</evidence>
<dbReference type="InterPro" id="IPR011712">
    <property type="entry name" value="Sig_transdc_His_kin_sub3_dim/P"/>
</dbReference>
<dbReference type="AlphaFoldDB" id="A0A368SYZ6"/>
<feature type="transmembrane region" description="Helical" evidence="5">
    <location>
        <begin position="98"/>
        <end position="120"/>
    </location>
</feature>